<evidence type="ECO:0000313" key="5">
    <source>
        <dbReference type="EMBL" id="KAA3459945.1"/>
    </source>
</evidence>
<keyword evidence="1" id="KW-0677">Repeat</keyword>
<dbReference type="AlphaFoldDB" id="A0A5B6UZA8"/>
<feature type="domain" description="K Homology" evidence="4">
    <location>
        <begin position="78"/>
        <end position="159"/>
    </location>
</feature>
<dbReference type="Gene3D" id="3.30.310.210">
    <property type="match status" value="1"/>
</dbReference>
<accession>A0A5B6UZA8</accession>
<name>A0A5B6UZA8_9ROSI</name>
<feature type="compositionally biased region" description="Gly residues" evidence="3">
    <location>
        <begin position="61"/>
        <end position="72"/>
    </location>
</feature>
<keyword evidence="6" id="KW-1185">Reference proteome</keyword>
<proteinExistence type="predicted"/>
<dbReference type="SMART" id="SM00322">
    <property type="entry name" value="KH"/>
    <property type="match status" value="5"/>
</dbReference>
<keyword evidence="2" id="KW-0694">RNA-binding</keyword>
<evidence type="ECO:0000313" key="6">
    <source>
        <dbReference type="Proteomes" id="UP000325315"/>
    </source>
</evidence>
<dbReference type="Pfam" id="PF00013">
    <property type="entry name" value="KH_1"/>
    <property type="match status" value="4"/>
</dbReference>
<dbReference type="InterPro" id="IPR036612">
    <property type="entry name" value="KH_dom_type_1_sf"/>
</dbReference>
<sequence>MDRSRSKRNYYYDQDYDGETMGRTKPRYNNHHYLPNSHRHRGNNPNNNNNGGNNGRPPNKSGGGSGAGGGGQDSSLMVTTSYRILCHDMKAGGVIGKSGSIIKSIRQHTGAWINVHELIPGDEERIIEISDSRRRDPEMRMPSFSPAQEALLLVHERILESDSQFGFGGGGGEEEEEYGAVARGGGGGNRVATRLVVSRMHVGSLLGKGGKIIEQMRIETKTQIRILPRDHTLPRCVSMSEEIVQHRDRSGHFHGRMHSPERFFPDDDYVPNINNASRRSSMEGSFGSRMSTMNYRGNNYSSRPSGFIEAGAVPMSDSGQPLYGEELVFRILCPIDKVDSVFGEPDGIVDLLQNEIGVDVKVADPMAGSDEQIITISSEEGPDDELFPAQEALLHIQTQIVDLVPDKDNIVTTRLLVPSTEIGCLEGRDGSLSELKRLTGANIQILSGEELPSCVSRPNEIVQIVGEIKAARDALVEITSRLRSYLYRDFSLDPPPSAPSITATASMGNVSPNLTPARDGQTASPGTYQNMPTPATPSSSKEVVKSGAETVKQTESERREDVPSAIAISRIAVPLVTRSTLEVVIPDYAVPKLIAKSKTKLAQISELSGANVTLVEDRPNETQKIIQISGTLEQSERAQSLLQGFILSSKSLFISMSPISSL</sequence>
<evidence type="ECO:0000256" key="3">
    <source>
        <dbReference type="SAM" id="MobiDB-lite"/>
    </source>
</evidence>
<dbReference type="InterPro" id="IPR004088">
    <property type="entry name" value="KH_dom_type_1"/>
</dbReference>
<dbReference type="Gene3D" id="3.30.1370.10">
    <property type="entry name" value="K Homology domain, type 1"/>
    <property type="match status" value="3"/>
</dbReference>
<reference evidence="6" key="1">
    <citation type="journal article" date="2019" name="Plant Biotechnol. J.">
        <title>Genome sequencing of the Australian wild diploid species Gossypium australe highlights disease resistance and delayed gland morphogenesis.</title>
        <authorList>
            <person name="Cai Y."/>
            <person name="Cai X."/>
            <person name="Wang Q."/>
            <person name="Wang P."/>
            <person name="Zhang Y."/>
            <person name="Cai C."/>
            <person name="Xu Y."/>
            <person name="Wang K."/>
            <person name="Zhou Z."/>
            <person name="Wang C."/>
            <person name="Geng S."/>
            <person name="Li B."/>
            <person name="Dong Q."/>
            <person name="Hou Y."/>
            <person name="Wang H."/>
            <person name="Ai P."/>
            <person name="Liu Z."/>
            <person name="Yi F."/>
            <person name="Sun M."/>
            <person name="An G."/>
            <person name="Cheng J."/>
            <person name="Zhang Y."/>
            <person name="Shi Q."/>
            <person name="Xie Y."/>
            <person name="Shi X."/>
            <person name="Chang Y."/>
            <person name="Huang F."/>
            <person name="Chen Y."/>
            <person name="Hong S."/>
            <person name="Mi L."/>
            <person name="Sun Q."/>
            <person name="Zhang L."/>
            <person name="Zhou B."/>
            <person name="Peng R."/>
            <person name="Zhang X."/>
            <person name="Liu F."/>
        </authorList>
    </citation>
    <scope>NUCLEOTIDE SEQUENCE [LARGE SCALE GENOMIC DNA]</scope>
    <source>
        <strain evidence="6">cv. PA1801</strain>
    </source>
</reference>
<gene>
    <name evidence="5" type="ORF">EPI10_026661</name>
</gene>
<dbReference type="PROSITE" id="PS50084">
    <property type="entry name" value="KH_TYPE_1"/>
    <property type="match status" value="5"/>
</dbReference>
<dbReference type="Proteomes" id="UP000325315">
    <property type="component" value="Unassembled WGS sequence"/>
</dbReference>
<feature type="domain" description="K Homology" evidence="4">
    <location>
        <begin position="325"/>
        <end position="398"/>
    </location>
</feature>
<feature type="domain" description="K Homology" evidence="4">
    <location>
        <begin position="409"/>
        <end position="483"/>
    </location>
</feature>
<feature type="compositionally biased region" description="Low complexity" evidence="3">
    <location>
        <begin position="43"/>
        <end position="60"/>
    </location>
</feature>
<organism evidence="5 6">
    <name type="scientific">Gossypium australe</name>
    <dbReference type="NCBI Taxonomy" id="47621"/>
    <lineage>
        <taxon>Eukaryota</taxon>
        <taxon>Viridiplantae</taxon>
        <taxon>Streptophyta</taxon>
        <taxon>Embryophyta</taxon>
        <taxon>Tracheophyta</taxon>
        <taxon>Spermatophyta</taxon>
        <taxon>Magnoliopsida</taxon>
        <taxon>eudicotyledons</taxon>
        <taxon>Gunneridae</taxon>
        <taxon>Pentapetalae</taxon>
        <taxon>rosids</taxon>
        <taxon>malvids</taxon>
        <taxon>Malvales</taxon>
        <taxon>Malvaceae</taxon>
        <taxon>Malvoideae</taxon>
        <taxon>Gossypium</taxon>
    </lineage>
</organism>
<feature type="domain" description="K Homology" evidence="4">
    <location>
        <begin position="577"/>
        <end position="647"/>
    </location>
</feature>
<feature type="region of interest" description="Disordered" evidence="3">
    <location>
        <begin position="1"/>
        <end position="74"/>
    </location>
</feature>
<dbReference type="OrthoDB" id="442947at2759"/>
<protein>
    <submittedName>
        <fullName evidence="5">KH domain-containing protein</fullName>
    </submittedName>
</protein>
<evidence type="ECO:0000256" key="1">
    <source>
        <dbReference type="ARBA" id="ARBA00022737"/>
    </source>
</evidence>
<dbReference type="CDD" id="cd22459">
    <property type="entry name" value="KH-I_PEPPER_rpt1_like"/>
    <property type="match status" value="2"/>
</dbReference>
<dbReference type="GO" id="GO:0003723">
    <property type="term" value="F:RNA binding"/>
    <property type="evidence" value="ECO:0007669"/>
    <property type="project" value="UniProtKB-UniRule"/>
</dbReference>
<feature type="domain" description="K Homology" evidence="4">
    <location>
        <begin position="189"/>
        <end position="245"/>
    </location>
</feature>
<feature type="region of interest" description="Disordered" evidence="3">
    <location>
        <begin position="498"/>
        <end position="558"/>
    </location>
</feature>
<dbReference type="SUPFAM" id="SSF54791">
    <property type="entry name" value="Eukaryotic type KH-domain (KH-domain type I)"/>
    <property type="match status" value="5"/>
</dbReference>
<evidence type="ECO:0000256" key="2">
    <source>
        <dbReference type="PROSITE-ProRule" id="PRU00117"/>
    </source>
</evidence>
<comment type="caution">
    <text evidence="5">The sequence shown here is derived from an EMBL/GenBank/DDBJ whole genome shotgun (WGS) entry which is preliminary data.</text>
</comment>
<dbReference type="CDD" id="cd22460">
    <property type="entry name" value="KH-I_PEPPER_rpt2_like"/>
    <property type="match status" value="1"/>
</dbReference>
<dbReference type="InterPro" id="IPR004087">
    <property type="entry name" value="KH_dom"/>
</dbReference>
<evidence type="ECO:0000259" key="4">
    <source>
        <dbReference type="SMART" id="SM00322"/>
    </source>
</evidence>
<feature type="compositionally biased region" description="Polar residues" evidence="3">
    <location>
        <begin position="521"/>
        <end position="541"/>
    </location>
</feature>
<dbReference type="PANTHER" id="PTHR10288">
    <property type="entry name" value="KH DOMAIN CONTAINING RNA BINDING PROTEIN"/>
    <property type="match status" value="1"/>
</dbReference>
<dbReference type="EMBL" id="SMMG02000009">
    <property type="protein sequence ID" value="KAA3459945.1"/>
    <property type="molecule type" value="Genomic_DNA"/>
</dbReference>